<feature type="transmembrane region" description="Helical" evidence="1">
    <location>
        <begin position="24"/>
        <end position="41"/>
    </location>
</feature>
<reference evidence="2 3" key="1">
    <citation type="submission" date="2015-04" db="EMBL/GenBank/DDBJ databases">
        <title>Taxonomic description and genome sequence of Salinicoccus sediminis sp. nov., a novel hyper halotolerant bacterium isolated from marine sediment.</title>
        <authorList>
            <person name="Mathan Kumar R."/>
            <person name="Kaur G."/>
            <person name="Kumar N."/>
            <person name="Kumar A."/>
            <person name="Singh N.K."/>
            <person name="Kaur N."/>
            <person name="Mayilraj S."/>
        </authorList>
    </citation>
    <scope>NUCLEOTIDE SEQUENCE [LARGE SCALE GENOMIC DNA]</scope>
    <source>
        <strain evidence="2 3">SV-16</strain>
    </source>
</reference>
<evidence type="ECO:0000313" key="3">
    <source>
        <dbReference type="Proteomes" id="UP000034287"/>
    </source>
</evidence>
<dbReference type="Proteomes" id="UP000034287">
    <property type="component" value="Unassembled WGS sequence"/>
</dbReference>
<dbReference type="OrthoDB" id="9812349at2"/>
<dbReference type="GO" id="GO:0016020">
    <property type="term" value="C:membrane"/>
    <property type="evidence" value="ECO:0007669"/>
    <property type="project" value="InterPro"/>
</dbReference>
<accession>A0A0M2SF55</accession>
<dbReference type="AlphaFoldDB" id="A0A0M2SF55"/>
<protein>
    <recommendedName>
        <fullName evidence="4">DUF805 domain-containing protein</fullName>
    </recommendedName>
</protein>
<keyword evidence="1" id="KW-0472">Membrane</keyword>
<proteinExistence type="predicted"/>
<evidence type="ECO:0000313" key="2">
    <source>
        <dbReference type="EMBL" id="KKK32903.1"/>
    </source>
</evidence>
<feature type="transmembrane region" description="Helical" evidence="1">
    <location>
        <begin position="101"/>
        <end position="120"/>
    </location>
</feature>
<name>A0A0M2SF55_9STAP</name>
<gene>
    <name evidence="2" type="ORF">WN59_12695</name>
</gene>
<dbReference type="EMBL" id="LAYZ01000026">
    <property type="protein sequence ID" value="KKK32903.1"/>
    <property type="molecule type" value="Genomic_DNA"/>
</dbReference>
<keyword evidence="1" id="KW-0812">Transmembrane</keyword>
<dbReference type="PATRIC" id="fig|1432562.3.peg.2544"/>
<keyword evidence="3" id="KW-1185">Reference proteome</keyword>
<organism evidence="2 3">
    <name type="scientific">Salinicoccus sediminis</name>
    <dbReference type="NCBI Taxonomy" id="1432562"/>
    <lineage>
        <taxon>Bacteria</taxon>
        <taxon>Bacillati</taxon>
        <taxon>Bacillota</taxon>
        <taxon>Bacilli</taxon>
        <taxon>Bacillales</taxon>
        <taxon>Staphylococcaceae</taxon>
        <taxon>Salinicoccus</taxon>
    </lineage>
</organism>
<dbReference type="Pfam" id="PF05656">
    <property type="entry name" value="DUF805"/>
    <property type="match status" value="1"/>
</dbReference>
<sequence length="132" mass="14772">MFKDLKDYFAKAFQFRGRATRKEYWVPNIVLGLSGIGLAAVRAPQQMQNVLGALISIPMISLTSRRYQDAGVSGWFQLPQLMSFLLMPLVFMSFIKRGAKAAVITVIALFNITGFILTLLPSDGNNRFGRRP</sequence>
<evidence type="ECO:0008006" key="4">
    <source>
        <dbReference type="Google" id="ProtNLM"/>
    </source>
</evidence>
<keyword evidence="1" id="KW-1133">Transmembrane helix</keyword>
<feature type="transmembrane region" description="Helical" evidence="1">
    <location>
        <begin position="75"/>
        <end position="95"/>
    </location>
</feature>
<comment type="caution">
    <text evidence="2">The sequence shown here is derived from an EMBL/GenBank/DDBJ whole genome shotgun (WGS) entry which is preliminary data.</text>
</comment>
<evidence type="ECO:0000256" key="1">
    <source>
        <dbReference type="SAM" id="Phobius"/>
    </source>
</evidence>
<dbReference type="InterPro" id="IPR008523">
    <property type="entry name" value="DUF805"/>
</dbReference>
<dbReference type="STRING" id="1432562.WN59_12695"/>
<dbReference type="RefSeq" id="WP_046580698.1">
    <property type="nucleotide sequence ID" value="NZ_LAYZ01000026.1"/>
</dbReference>